<organism evidence="11 12">
    <name type="scientific">Prototheca wickerhamii</name>
    <dbReference type="NCBI Taxonomy" id="3111"/>
    <lineage>
        <taxon>Eukaryota</taxon>
        <taxon>Viridiplantae</taxon>
        <taxon>Chlorophyta</taxon>
        <taxon>core chlorophytes</taxon>
        <taxon>Trebouxiophyceae</taxon>
        <taxon>Chlorellales</taxon>
        <taxon>Chlorellaceae</taxon>
        <taxon>Prototheca</taxon>
    </lineage>
</organism>
<dbReference type="EMBL" id="JASFZW010000012">
    <property type="protein sequence ID" value="KAK2075893.1"/>
    <property type="molecule type" value="Genomic_DNA"/>
</dbReference>
<dbReference type="InterPro" id="IPR050567">
    <property type="entry name" value="Mitochondrial_Carrier"/>
</dbReference>
<keyword evidence="3 10" id="KW-0813">Transport</keyword>
<feature type="non-terminal residue" evidence="11">
    <location>
        <position position="90"/>
    </location>
</feature>
<accession>A0AAD9IDH6</accession>
<evidence type="ECO:0000256" key="6">
    <source>
        <dbReference type="ARBA" id="ARBA00022989"/>
    </source>
</evidence>
<dbReference type="PROSITE" id="PS50920">
    <property type="entry name" value="SOLCAR"/>
    <property type="match status" value="1"/>
</dbReference>
<dbReference type="GO" id="GO:0022857">
    <property type="term" value="F:transmembrane transporter activity"/>
    <property type="evidence" value="ECO:0007669"/>
    <property type="project" value="TreeGrafter"/>
</dbReference>
<dbReference type="SUPFAM" id="SSF103506">
    <property type="entry name" value="Mitochondrial carrier"/>
    <property type="match status" value="1"/>
</dbReference>
<dbReference type="PANTHER" id="PTHR45624:SF24">
    <property type="entry name" value="MITOCHONDRIAL SUBSTRATE CARRIER FAMILY PROTEIN G"/>
    <property type="match status" value="1"/>
</dbReference>
<keyword evidence="4 9" id="KW-0812">Transmembrane</keyword>
<evidence type="ECO:0000256" key="2">
    <source>
        <dbReference type="ARBA" id="ARBA00006375"/>
    </source>
</evidence>
<dbReference type="InterPro" id="IPR018108">
    <property type="entry name" value="MCP_transmembrane"/>
</dbReference>
<evidence type="ECO:0000256" key="3">
    <source>
        <dbReference type="ARBA" id="ARBA00022448"/>
    </source>
</evidence>
<comment type="similarity">
    <text evidence="2 10">Belongs to the mitochondrial carrier (TC 2.A.29) family.</text>
</comment>
<protein>
    <submittedName>
        <fullName evidence="11">Uncharacterized protein</fullName>
    </submittedName>
</protein>
<comment type="subcellular location">
    <subcellularLocation>
        <location evidence="1">Mitochondrion membrane</location>
        <topology evidence="1">Multi-pass membrane protein</topology>
    </subcellularLocation>
</comment>
<keyword evidence="12" id="KW-1185">Reference proteome</keyword>
<evidence type="ECO:0000256" key="4">
    <source>
        <dbReference type="ARBA" id="ARBA00022692"/>
    </source>
</evidence>
<dbReference type="Proteomes" id="UP001255856">
    <property type="component" value="Unassembled WGS sequence"/>
</dbReference>
<evidence type="ECO:0000256" key="10">
    <source>
        <dbReference type="RuleBase" id="RU000488"/>
    </source>
</evidence>
<keyword evidence="7" id="KW-0496">Mitochondrion</keyword>
<evidence type="ECO:0000256" key="5">
    <source>
        <dbReference type="ARBA" id="ARBA00022737"/>
    </source>
</evidence>
<evidence type="ECO:0000256" key="8">
    <source>
        <dbReference type="ARBA" id="ARBA00023136"/>
    </source>
</evidence>
<dbReference type="AlphaFoldDB" id="A0AAD9IDH6"/>
<evidence type="ECO:0000313" key="11">
    <source>
        <dbReference type="EMBL" id="KAK2075893.1"/>
    </source>
</evidence>
<keyword evidence="8 9" id="KW-0472">Membrane</keyword>
<dbReference type="Pfam" id="PF00153">
    <property type="entry name" value="Mito_carr"/>
    <property type="match status" value="1"/>
</dbReference>
<evidence type="ECO:0000256" key="1">
    <source>
        <dbReference type="ARBA" id="ARBA00004225"/>
    </source>
</evidence>
<evidence type="ECO:0000256" key="7">
    <source>
        <dbReference type="ARBA" id="ARBA00023128"/>
    </source>
</evidence>
<proteinExistence type="inferred from homology"/>
<keyword evidence="6" id="KW-1133">Transmembrane helix</keyword>
<evidence type="ECO:0000256" key="9">
    <source>
        <dbReference type="PROSITE-ProRule" id="PRU00282"/>
    </source>
</evidence>
<feature type="repeat" description="Solcar" evidence="9">
    <location>
        <begin position="1"/>
        <end position="84"/>
    </location>
</feature>
<evidence type="ECO:0000313" key="12">
    <source>
        <dbReference type="Proteomes" id="UP001255856"/>
    </source>
</evidence>
<sequence>MTGLVASIAETPIDLYKSQLQVQTIRQRADPAYKPPFTSLAQAVKRSIALNGIRGPYQGLAITALRNIPSNAVYLGSFDVFKKRLAEYQG</sequence>
<name>A0AAD9IDH6_PROWI</name>
<keyword evidence="5" id="KW-0677">Repeat</keyword>
<dbReference type="GO" id="GO:0031966">
    <property type="term" value="C:mitochondrial membrane"/>
    <property type="evidence" value="ECO:0007669"/>
    <property type="project" value="UniProtKB-SubCell"/>
</dbReference>
<reference evidence="11" key="1">
    <citation type="submission" date="2021-01" db="EMBL/GenBank/DDBJ databases">
        <authorList>
            <person name="Eckstrom K.M.E."/>
        </authorList>
    </citation>
    <scope>NUCLEOTIDE SEQUENCE</scope>
    <source>
        <strain evidence="11">UVCC 0001</strain>
    </source>
</reference>
<comment type="caution">
    <text evidence="11">The sequence shown here is derived from an EMBL/GenBank/DDBJ whole genome shotgun (WGS) entry which is preliminary data.</text>
</comment>
<gene>
    <name evidence="11" type="ORF">QBZ16_001229</name>
</gene>
<dbReference type="Gene3D" id="1.50.40.10">
    <property type="entry name" value="Mitochondrial carrier domain"/>
    <property type="match status" value="1"/>
</dbReference>
<dbReference type="PANTHER" id="PTHR45624">
    <property type="entry name" value="MITOCHONDRIAL BASIC AMINO ACIDS TRANSPORTER-RELATED"/>
    <property type="match status" value="1"/>
</dbReference>
<dbReference type="InterPro" id="IPR023395">
    <property type="entry name" value="MCP_dom_sf"/>
</dbReference>